<name>A0A381VI34_9ZZZZ</name>
<dbReference type="InterPro" id="IPR012668">
    <property type="entry name" value="CHP02466"/>
</dbReference>
<gene>
    <name evidence="2" type="ORF">METZ01_LOCUS92816</name>
</gene>
<feature type="region of interest" description="Disordered" evidence="1">
    <location>
        <begin position="128"/>
        <end position="153"/>
    </location>
</feature>
<evidence type="ECO:0000313" key="2">
    <source>
        <dbReference type="EMBL" id="SVA39962.1"/>
    </source>
</evidence>
<dbReference type="Gene3D" id="2.60.120.620">
    <property type="entry name" value="q2cbj1_9rhob like domain"/>
    <property type="match status" value="1"/>
</dbReference>
<organism evidence="2">
    <name type="scientific">marine metagenome</name>
    <dbReference type="NCBI Taxonomy" id="408172"/>
    <lineage>
        <taxon>unclassified sequences</taxon>
        <taxon>metagenomes</taxon>
        <taxon>ecological metagenomes</taxon>
    </lineage>
</organism>
<reference evidence="2" key="1">
    <citation type="submission" date="2018-05" db="EMBL/GenBank/DDBJ databases">
        <authorList>
            <person name="Lanie J.A."/>
            <person name="Ng W.-L."/>
            <person name="Kazmierczak K.M."/>
            <person name="Andrzejewski T.M."/>
            <person name="Davidsen T.M."/>
            <person name="Wayne K.J."/>
            <person name="Tettelin H."/>
            <person name="Glass J.I."/>
            <person name="Rusch D."/>
            <person name="Podicherti R."/>
            <person name="Tsui H.-C.T."/>
            <person name="Winkler M.E."/>
        </authorList>
    </citation>
    <scope>NUCLEOTIDE SEQUENCE</scope>
</reference>
<protein>
    <submittedName>
        <fullName evidence="2">Uncharacterized protein</fullName>
    </submittedName>
</protein>
<proteinExistence type="predicted"/>
<dbReference type="EMBL" id="UINC01008891">
    <property type="protein sequence ID" value="SVA39962.1"/>
    <property type="molecule type" value="Genomic_DNA"/>
</dbReference>
<sequence length="433" mass="49044">MTEEKSEKKLTFLKKLNEMPPDTSKGVTGAVGLDNPNKTHGHPAVAGHMGIEIITNDGKIEVQRPPKDKPFTIDDYSELFQVMMGDKKNEAEKLNRAAEAALTKEGRKMAEDFQLIKRKEFINAEAEVAEKESERTEEERKKAEKADRREKSRALAAEYNRRQEAGEDLTEFYGNIHPQSDLAQEQGVGMQIAMRPKLAVNVMRAQLPLEVMDELNDHIDDTIIPNDVDYSEGLVGQIRQNEKSKQLHFPHKDDEYGEQLSTVLLKLANEYMDRTVGLPCDIDMQSMWTVHSYEGDYNPVHDHGTRTQMGLSCIMYLKVPPQIEALDNPSEEFGGLNQSSGAIDGFTYLVWGVNGMRDINMLRPITEEYIKPEVGTLLMFPAWLRHGVNPFFGEGERRTLSANINVLPKAKEISEKGYNQKVDDESEVEEESE</sequence>
<dbReference type="Pfam" id="PF13759">
    <property type="entry name" value="2OG-FeII_Oxy_5"/>
    <property type="match status" value="1"/>
</dbReference>
<accession>A0A381VI34</accession>
<feature type="region of interest" description="Disordered" evidence="1">
    <location>
        <begin position="17"/>
        <end position="44"/>
    </location>
</feature>
<evidence type="ECO:0000256" key="1">
    <source>
        <dbReference type="SAM" id="MobiDB-lite"/>
    </source>
</evidence>
<dbReference type="AlphaFoldDB" id="A0A381VI34"/>